<evidence type="ECO:0000259" key="3">
    <source>
        <dbReference type="Pfam" id="PF24809"/>
    </source>
</evidence>
<keyword evidence="2" id="KW-0175">Coiled coil</keyword>
<dbReference type="InterPro" id="IPR027417">
    <property type="entry name" value="P-loop_NTPase"/>
</dbReference>
<evidence type="ECO:0000256" key="2">
    <source>
        <dbReference type="SAM" id="Coils"/>
    </source>
</evidence>
<keyword evidence="1" id="KW-0677">Repeat</keyword>
<name>A0AAV9X4Z3_9PEZI</name>
<proteinExistence type="predicted"/>
<dbReference type="InterPro" id="IPR056125">
    <property type="entry name" value="DUF7708"/>
</dbReference>
<sequence>MPLGKRNPAVEAAKRTIRIAFEDLENAISPADLRELKDITLQDVQKAALDIENQLGKRSSLRNMRRLEPLFSGLGYYSSIIEVLCNGTPYLSWLWAPVKLILKISSDYVDAFEHIIKAYSKIGECLTRFRLLGQVFSRNIDFQQTLAGYYANIVRFHKQAYGFVRRSCWKILFISSWGRFQRRFSTILDDMKRLEEQVEKEADVYHMAEAQIARQNLEALRQESLSRLAREEEEQSASQLRAIVTWLKLDDTDQAVILDKISNEGAEYGGTCSWVLKNTIVAAWLRAQPDTHFVWLHGSPGSGKSVLAGQLVNFLRKSMQNPLVVTHFCSCTHASSTQYDNILRWLIFQLLRCSDDLIEHICREYVVGKKMASVPILEQLFLLAANTVLGAPGQVHAIHIVLDGIEDLDMDKQRRLFSIMAKVSSGARVNGGVCKILISSRTTPLLEKLLGKKSIVTLTDEKAYLEDAISIYANGRLKANGSKWLQLGLQESDLVDISRSIAIKADGMFLWARLVLDYIASNMFYKREEITAAIKTLPRELSKFYERMFLSIISSFDMRSKKRLAEILGWVAFAKRPLRKFELQSALSFSAGNPDIEAIAPQFVFDMCAPVIEKRSDSTLAFIHGSVKEYLQSADCPVSITKEIAIREQCVSSLTCLLSGLHVFDPAYSDSSRRQRVLRGVFGFYAYANSYWVDLTLEFVRFFGHLNSHTSLATIAWNVSSKLEGVYTAPGDTFDEIDNKEYFYLWENYRGLYLGAKAVLAARSGKNLGNIAEKKELTPIQGLPDVFVNYQQTVESLLQIHHLSGITREEISLFHANFSSSAYICRFPTCLRSSVGFENNQKRLEHEATHNQSLKCLYPGCQFPSFNSSVSLRNHEISYHERVQVKKRIRRAGGQESEVPKSYGPVDPDHLVEKPSVVPLRSYVQLTDPEVQRVLNLPAEYPGKYKFDWKPIRSHWPKEPKKVEFDLEQWLNNPKVGIEFDYRGSRIWISYVN</sequence>
<protein>
    <recommendedName>
        <fullName evidence="7">NACHT domain-containing protein</fullName>
    </recommendedName>
</protein>
<comment type="caution">
    <text evidence="5">The sequence shown here is derived from an EMBL/GenBank/DDBJ whole genome shotgun (WGS) entry which is preliminary data.</text>
</comment>
<organism evidence="5 6">
    <name type="scientific">Orbilia ellipsospora</name>
    <dbReference type="NCBI Taxonomy" id="2528407"/>
    <lineage>
        <taxon>Eukaryota</taxon>
        <taxon>Fungi</taxon>
        <taxon>Dikarya</taxon>
        <taxon>Ascomycota</taxon>
        <taxon>Pezizomycotina</taxon>
        <taxon>Orbiliomycetes</taxon>
        <taxon>Orbiliales</taxon>
        <taxon>Orbiliaceae</taxon>
        <taxon>Orbilia</taxon>
    </lineage>
</organism>
<evidence type="ECO:0008006" key="7">
    <source>
        <dbReference type="Google" id="ProtNLM"/>
    </source>
</evidence>
<reference evidence="5 6" key="1">
    <citation type="submission" date="2019-10" db="EMBL/GenBank/DDBJ databases">
        <authorList>
            <person name="Palmer J.M."/>
        </authorList>
    </citation>
    <scope>NUCLEOTIDE SEQUENCE [LARGE SCALE GENOMIC DNA]</scope>
    <source>
        <strain evidence="5 6">TWF694</strain>
    </source>
</reference>
<evidence type="ECO:0000259" key="4">
    <source>
        <dbReference type="Pfam" id="PF24883"/>
    </source>
</evidence>
<dbReference type="AlphaFoldDB" id="A0AAV9X4Z3"/>
<dbReference type="SUPFAM" id="SSF52540">
    <property type="entry name" value="P-loop containing nucleoside triphosphate hydrolases"/>
    <property type="match status" value="1"/>
</dbReference>
<feature type="coiled-coil region" evidence="2">
    <location>
        <begin position="191"/>
        <end position="234"/>
    </location>
</feature>
<gene>
    <name evidence="5" type="ORF">TWF694_011352</name>
</gene>
<accession>A0AAV9X4Z3</accession>
<dbReference type="Pfam" id="PF24883">
    <property type="entry name" value="NPHP3_N"/>
    <property type="match status" value="1"/>
</dbReference>
<feature type="domain" description="Nephrocystin 3-like N-terminal" evidence="4">
    <location>
        <begin position="270"/>
        <end position="441"/>
    </location>
</feature>
<dbReference type="Pfam" id="PF24809">
    <property type="entry name" value="DUF7708"/>
    <property type="match status" value="1"/>
</dbReference>
<dbReference type="Gene3D" id="3.40.50.300">
    <property type="entry name" value="P-loop containing nucleotide triphosphate hydrolases"/>
    <property type="match status" value="1"/>
</dbReference>
<evidence type="ECO:0000256" key="1">
    <source>
        <dbReference type="ARBA" id="ARBA00022737"/>
    </source>
</evidence>
<dbReference type="InterPro" id="IPR056884">
    <property type="entry name" value="NPHP3-like_N"/>
</dbReference>
<evidence type="ECO:0000313" key="5">
    <source>
        <dbReference type="EMBL" id="KAK6537155.1"/>
    </source>
</evidence>
<dbReference type="Proteomes" id="UP001365542">
    <property type="component" value="Unassembled WGS sequence"/>
</dbReference>
<evidence type="ECO:0000313" key="6">
    <source>
        <dbReference type="Proteomes" id="UP001365542"/>
    </source>
</evidence>
<keyword evidence="6" id="KW-1185">Reference proteome</keyword>
<dbReference type="PANTHER" id="PTHR10039">
    <property type="entry name" value="AMELOGENIN"/>
    <property type="match status" value="1"/>
</dbReference>
<feature type="domain" description="DUF7708" evidence="3">
    <location>
        <begin position="70"/>
        <end position="209"/>
    </location>
</feature>
<dbReference type="EMBL" id="JAVHJO010000009">
    <property type="protein sequence ID" value="KAK6537155.1"/>
    <property type="molecule type" value="Genomic_DNA"/>
</dbReference>
<dbReference type="PANTHER" id="PTHR10039:SF14">
    <property type="entry name" value="NACHT DOMAIN-CONTAINING PROTEIN"/>
    <property type="match status" value="1"/>
</dbReference>